<comment type="subunit">
    <text evidence="5">The basic unit is a heterodimer which dimerizes to form tetramers. The heterotetramers trimerize; 6 large subunits form a core ring with 6 small subunits projecting outwards.</text>
</comment>
<feature type="region of interest" description="Disordered" evidence="6">
    <location>
        <begin position="267"/>
        <end position="288"/>
    </location>
</feature>
<feature type="binding site" evidence="5">
    <location>
        <position position="171"/>
    </location>
    <ligand>
        <name>adenosylcob(III)alamin</name>
        <dbReference type="ChEBI" id="CHEBI:18408"/>
    </ligand>
</feature>
<comment type="caution">
    <text evidence="7">The sequence shown here is derived from an EMBL/GenBank/DDBJ whole genome shotgun (WGS) entry which is preliminary data.</text>
</comment>
<dbReference type="GO" id="GO:0031419">
    <property type="term" value="F:cobalamin binding"/>
    <property type="evidence" value="ECO:0007669"/>
    <property type="project" value="UniProtKB-UniRule"/>
</dbReference>
<evidence type="ECO:0000256" key="2">
    <source>
        <dbReference type="ARBA" id="ARBA00023239"/>
    </source>
</evidence>
<dbReference type="HAMAP" id="MF_00601">
    <property type="entry name" value="EutC"/>
    <property type="match status" value="1"/>
</dbReference>
<feature type="compositionally biased region" description="Pro residues" evidence="6">
    <location>
        <begin position="1"/>
        <end position="10"/>
    </location>
</feature>
<protein>
    <recommendedName>
        <fullName evidence="5">Ethanolamine ammonia-lyase small subunit</fullName>
        <shortName evidence="5">EAL small subunit</shortName>
        <ecNumber evidence="5">4.3.1.7</ecNumber>
    </recommendedName>
</protein>
<dbReference type="GO" id="GO:0031471">
    <property type="term" value="C:ethanolamine degradation polyhedral organelle"/>
    <property type="evidence" value="ECO:0007669"/>
    <property type="project" value="UniProtKB-UniRule"/>
</dbReference>
<dbReference type="PIRSF" id="PIRSF018982">
    <property type="entry name" value="EutC"/>
    <property type="match status" value="1"/>
</dbReference>
<dbReference type="InterPro" id="IPR042255">
    <property type="entry name" value="EutC_N"/>
</dbReference>
<name>A0A6V8LTN2_9BACT</name>
<dbReference type="InterPro" id="IPR009246">
    <property type="entry name" value="EutC"/>
</dbReference>
<dbReference type="PANTHER" id="PTHR39330:SF1">
    <property type="entry name" value="ETHANOLAMINE AMMONIA-LYASE SMALL SUBUNIT"/>
    <property type="match status" value="1"/>
</dbReference>
<reference evidence="7 8" key="1">
    <citation type="submission" date="2020-04" db="EMBL/GenBank/DDBJ databases">
        <authorList>
            <consortium name="Desulfovibrio sp. FSS-1 genome sequencing consortium"/>
            <person name="Shimoshige H."/>
            <person name="Kobayashi H."/>
            <person name="Maekawa T."/>
        </authorList>
    </citation>
    <scope>NUCLEOTIDE SEQUENCE [LARGE SCALE GENOMIC DNA]</scope>
    <source>
        <strain evidence="7 8">SIID29052-01</strain>
    </source>
</reference>
<evidence type="ECO:0000313" key="7">
    <source>
        <dbReference type="EMBL" id="GFK92997.1"/>
    </source>
</evidence>
<gene>
    <name evidence="5 7" type="primary">eutC</name>
    <name evidence="7" type="ORF">NNJEOMEG_00826</name>
</gene>
<evidence type="ECO:0000313" key="8">
    <source>
        <dbReference type="Proteomes" id="UP000494245"/>
    </source>
</evidence>
<keyword evidence="4 5" id="KW-1283">Bacterial microcompartment</keyword>
<dbReference type="Gene3D" id="3.40.50.11240">
    <property type="entry name" value="Ethanolamine ammonia-lyase light chain (EutC)"/>
    <property type="match status" value="1"/>
</dbReference>
<comment type="catalytic activity">
    <reaction evidence="5">
        <text>ethanolamine = acetaldehyde + NH4(+)</text>
        <dbReference type="Rhea" id="RHEA:15313"/>
        <dbReference type="ChEBI" id="CHEBI:15343"/>
        <dbReference type="ChEBI" id="CHEBI:28938"/>
        <dbReference type="ChEBI" id="CHEBI:57603"/>
        <dbReference type="EC" id="4.3.1.7"/>
    </reaction>
</comment>
<keyword evidence="3 5" id="KW-0170">Cobalt</keyword>
<evidence type="ECO:0000256" key="1">
    <source>
        <dbReference type="ARBA" id="ARBA00022628"/>
    </source>
</evidence>
<dbReference type="EMBL" id="BLTE01000002">
    <property type="protein sequence ID" value="GFK92997.1"/>
    <property type="molecule type" value="Genomic_DNA"/>
</dbReference>
<dbReference type="GO" id="GO:0046336">
    <property type="term" value="P:ethanolamine catabolic process"/>
    <property type="evidence" value="ECO:0007669"/>
    <property type="project" value="UniProtKB-UniRule"/>
</dbReference>
<dbReference type="GO" id="GO:0009350">
    <property type="term" value="C:ethanolamine ammonia-lyase complex"/>
    <property type="evidence" value="ECO:0007669"/>
    <property type="project" value="UniProtKB-UniRule"/>
</dbReference>
<dbReference type="UniPathway" id="UPA00560"/>
<dbReference type="InterPro" id="IPR042251">
    <property type="entry name" value="EutC_C"/>
</dbReference>
<dbReference type="NCBIfam" id="NF003971">
    <property type="entry name" value="PRK05465.1"/>
    <property type="match status" value="1"/>
</dbReference>
<evidence type="ECO:0000256" key="6">
    <source>
        <dbReference type="SAM" id="MobiDB-lite"/>
    </source>
</evidence>
<dbReference type="Pfam" id="PF05985">
    <property type="entry name" value="EutC"/>
    <property type="match status" value="1"/>
</dbReference>
<keyword evidence="8" id="KW-1185">Reference proteome</keyword>
<feature type="region of interest" description="Disordered" evidence="6">
    <location>
        <begin position="1"/>
        <end position="21"/>
    </location>
</feature>
<evidence type="ECO:0000256" key="5">
    <source>
        <dbReference type="HAMAP-Rule" id="MF_00601"/>
    </source>
</evidence>
<feature type="binding site" evidence="5">
    <location>
        <position position="192"/>
    </location>
    <ligand>
        <name>adenosylcob(III)alamin</name>
        <dbReference type="ChEBI" id="CHEBI:18408"/>
    </ligand>
</feature>
<comment type="function">
    <text evidence="5">Catalyzes the deamination of various vicinal amino-alcohols to oxo compounds. Allows this organism to utilize ethanolamine as the sole source of nitrogen and carbon in the presence of external vitamin B12.</text>
</comment>
<keyword evidence="1 5" id="KW-0846">Cobalamin</keyword>
<dbReference type="PANTHER" id="PTHR39330">
    <property type="entry name" value="ETHANOLAMINE AMMONIA-LYASE LIGHT CHAIN"/>
    <property type="match status" value="1"/>
</dbReference>
<dbReference type="EC" id="4.3.1.7" evidence="5"/>
<accession>A0A6V8LTN2</accession>
<dbReference type="Gene3D" id="1.10.30.40">
    <property type="entry name" value="Ethanolamine ammonia-lyase light chain (EutC), N-terminal domain"/>
    <property type="match status" value="1"/>
</dbReference>
<sequence length="288" mass="30109">MTAETPPPPARSGGDPAAPTSPLLGLRAFTMARVALGRAGVSLTTADHLRFTLDHARARDAVHAPLDLPALRCSLERLGLDQLALASRARDRREFLLRPDLGRLLDEESLALLASLPPGPKRPDLVLALSEGLSAVALERQALPFLERFLPLARSRGWAVAPLCHVAQGRVAVGDDVGEALGARAVAVLIGERPGLSSPDSMGVYLTYAPRRGLTDAARNCISNIRPDGLPHARAAMTLDHLLAKALALGFSGVDLKDDLALDGPAPRNALPGAGRALPPDAPGDATG</sequence>
<reference evidence="7 8" key="2">
    <citation type="submission" date="2020-05" db="EMBL/GenBank/DDBJ databases">
        <title>Draft genome sequence of Desulfovibrio sp. strainFSS-1.</title>
        <authorList>
            <person name="Shimoshige H."/>
            <person name="Kobayashi H."/>
            <person name="Maekawa T."/>
        </authorList>
    </citation>
    <scope>NUCLEOTIDE SEQUENCE [LARGE SCALE GENOMIC DNA]</scope>
    <source>
        <strain evidence="7 8">SIID29052-01</strain>
    </source>
</reference>
<comment type="pathway">
    <text evidence="5">Amine and polyamine degradation; ethanolamine degradation.</text>
</comment>
<comment type="similarity">
    <text evidence="5">Belongs to the EutC family.</text>
</comment>
<dbReference type="GO" id="GO:0008851">
    <property type="term" value="F:ethanolamine ammonia-lyase activity"/>
    <property type="evidence" value="ECO:0007669"/>
    <property type="project" value="UniProtKB-UniRule"/>
</dbReference>
<dbReference type="Proteomes" id="UP000494245">
    <property type="component" value="Unassembled WGS sequence"/>
</dbReference>
<comment type="cofactor">
    <cofactor evidence="5">
        <name>adenosylcob(III)alamin</name>
        <dbReference type="ChEBI" id="CHEBI:18408"/>
    </cofactor>
    <text evidence="5">Binds between the large and small subunits.</text>
</comment>
<organism evidence="7 8">
    <name type="scientific">Fundidesulfovibrio magnetotacticus</name>
    <dbReference type="NCBI Taxonomy" id="2730080"/>
    <lineage>
        <taxon>Bacteria</taxon>
        <taxon>Pseudomonadati</taxon>
        <taxon>Thermodesulfobacteriota</taxon>
        <taxon>Desulfovibrionia</taxon>
        <taxon>Desulfovibrionales</taxon>
        <taxon>Desulfovibrionaceae</taxon>
        <taxon>Fundidesulfovibrio</taxon>
    </lineage>
</organism>
<keyword evidence="2 5" id="KW-0456">Lyase</keyword>
<dbReference type="GO" id="GO:0006520">
    <property type="term" value="P:amino acid metabolic process"/>
    <property type="evidence" value="ECO:0007669"/>
    <property type="project" value="InterPro"/>
</dbReference>
<evidence type="ECO:0000256" key="4">
    <source>
        <dbReference type="ARBA" id="ARBA00024446"/>
    </source>
</evidence>
<dbReference type="RefSeq" id="WP_173081577.1">
    <property type="nucleotide sequence ID" value="NZ_BLTE01000002.1"/>
</dbReference>
<proteinExistence type="inferred from homology"/>
<dbReference type="AlphaFoldDB" id="A0A6V8LTN2"/>
<evidence type="ECO:0000256" key="3">
    <source>
        <dbReference type="ARBA" id="ARBA00023285"/>
    </source>
</evidence>
<feature type="binding site" evidence="5">
    <location>
        <position position="221"/>
    </location>
    <ligand>
        <name>adenosylcob(III)alamin</name>
        <dbReference type="ChEBI" id="CHEBI:18408"/>
    </ligand>
</feature>
<comment type="subcellular location">
    <subcellularLocation>
        <location evidence="5">Bacterial microcompartment</location>
    </subcellularLocation>
</comment>